<protein>
    <submittedName>
        <fullName evidence="2">Uncharacterized protein</fullName>
    </submittedName>
</protein>
<dbReference type="AlphaFoldDB" id="A0A6J4QS27"/>
<organism evidence="2">
    <name type="scientific">uncultured Rubrobacteraceae bacterium</name>
    <dbReference type="NCBI Taxonomy" id="349277"/>
    <lineage>
        <taxon>Bacteria</taxon>
        <taxon>Bacillati</taxon>
        <taxon>Actinomycetota</taxon>
        <taxon>Rubrobacteria</taxon>
        <taxon>Rubrobacterales</taxon>
        <taxon>Rubrobacteraceae</taxon>
        <taxon>environmental samples</taxon>
    </lineage>
</organism>
<dbReference type="EMBL" id="CADCVH010000024">
    <property type="protein sequence ID" value="CAA9450370.1"/>
    <property type="molecule type" value="Genomic_DNA"/>
</dbReference>
<proteinExistence type="predicted"/>
<sequence>GLRCPHAGEAGRGLLQRRQGREGPRQDARARPPDAPRRPAGGGAGGRRSAGTVEGPTLLRRGAQGQEPRPRPRGRLL</sequence>
<feature type="non-terminal residue" evidence="2">
    <location>
        <position position="77"/>
    </location>
</feature>
<evidence type="ECO:0000313" key="2">
    <source>
        <dbReference type="EMBL" id="CAA9450370.1"/>
    </source>
</evidence>
<evidence type="ECO:0000256" key="1">
    <source>
        <dbReference type="SAM" id="MobiDB-lite"/>
    </source>
</evidence>
<name>A0A6J4QS27_9ACTN</name>
<feature type="region of interest" description="Disordered" evidence="1">
    <location>
        <begin position="1"/>
        <end position="77"/>
    </location>
</feature>
<gene>
    <name evidence="2" type="ORF">AVDCRST_MAG02-831</name>
</gene>
<reference evidence="2" key="1">
    <citation type="submission" date="2020-02" db="EMBL/GenBank/DDBJ databases">
        <authorList>
            <person name="Meier V. D."/>
        </authorList>
    </citation>
    <scope>NUCLEOTIDE SEQUENCE</scope>
    <source>
        <strain evidence="2">AVDCRST_MAG02</strain>
    </source>
</reference>
<feature type="compositionally biased region" description="Basic and acidic residues" evidence="1">
    <location>
        <begin position="19"/>
        <end position="37"/>
    </location>
</feature>
<feature type="non-terminal residue" evidence="2">
    <location>
        <position position="1"/>
    </location>
</feature>
<accession>A0A6J4QS27</accession>